<comment type="caution">
    <text evidence="1">The sequence shown here is derived from an EMBL/GenBank/DDBJ whole genome shotgun (WGS) entry which is preliminary data.</text>
</comment>
<dbReference type="AlphaFoldDB" id="A0A4Y2GHV7"/>
<reference evidence="1 2" key="1">
    <citation type="journal article" date="2019" name="Sci. Rep.">
        <title>Orb-weaving spider Araneus ventricosus genome elucidates the spidroin gene catalogue.</title>
        <authorList>
            <person name="Kono N."/>
            <person name="Nakamura H."/>
            <person name="Ohtoshi R."/>
            <person name="Moran D.A.P."/>
            <person name="Shinohara A."/>
            <person name="Yoshida Y."/>
            <person name="Fujiwara M."/>
            <person name="Mori M."/>
            <person name="Tomita M."/>
            <person name="Arakawa K."/>
        </authorList>
    </citation>
    <scope>NUCLEOTIDE SEQUENCE [LARGE SCALE GENOMIC DNA]</scope>
</reference>
<dbReference type="EMBL" id="BGPR01001344">
    <property type="protein sequence ID" value="GBM51614.1"/>
    <property type="molecule type" value="Genomic_DNA"/>
</dbReference>
<evidence type="ECO:0000313" key="1">
    <source>
        <dbReference type="EMBL" id="GBM51614.1"/>
    </source>
</evidence>
<dbReference type="Proteomes" id="UP000499080">
    <property type="component" value="Unassembled WGS sequence"/>
</dbReference>
<evidence type="ECO:0000313" key="2">
    <source>
        <dbReference type="Proteomes" id="UP000499080"/>
    </source>
</evidence>
<organism evidence="1 2">
    <name type="scientific">Araneus ventricosus</name>
    <name type="common">Orbweaver spider</name>
    <name type="synonym">Epeira ventricosa</name>
    <dbReference type="NCBI Taxonomy" id="182803"/>
    <lineage>
        <taxon>Eukaryota</taxon>
        <taxon>Metazoa</taxon>
        <taxon>Ecdysozoa</taxon>
        <taxon>Arthropoda</taxon>
        <taxon>Chelicerata</taxon>
        <taxon>Arachnida</taxon>
        <taxon>Araneae</taxon>
        <taxon>Araneomorphae</taxon>
        <taxon>Entelegynae</taxon>
        <taxon>Araneoidea</taxon>
        <taxon>Araneidae</taxon>
        <taxon>Araneus</taxon>
    </lineage>
</organism>
<accession>A0A4Y2GHV7</accession>
<protein>
    <submittedName>
        <fullName evidence="1">Uncharacterized protein</fullName>
    </submittedName>
</protein>
<name>A0A4Y2GHV7_ARAVE</name>
<gene>
    <name evidence="1" type="ORF">AVEN_146262_1</name>
</gene>
<keyword evidence="2" id="KW-1185">Reference proteome</keyword>
<sequence length="99" mass="11114">MHNAVATCDGIKRREKIYKAMAATVTSSELKAQTETFFAEGRGWKGLGWWHCALEVQTTGGKGWVRIRCSTTAFFTSPSSFSCDLKSSPRFRQMQEKLS</sequence>
<proteinExistence type="predicted"/>